<dbReference type="EMBL" id="QEWP01000006">
    <property type="protein sequence ID" value="PWD99596.1"/>
    <property type="molecule type" value="Genomic_DNA"/>
</dbReference>
<feature type="domain" description="HTH cro/C1-type" evidence="1">
    <location>
        <begin position="44"/>
        <end position="101"/>
    </location>
</feature>
<dbReference type="SMART" id="SM00530">
    <property type="entry name" value="HTH_XRE"/>
    <property type="match status" value="1"/>
</dbReference>
<accession>A0A2U2B982</accession>
<dbReference type="GO" id="GO:0003677">
    <property type="term" value="F:DNA binding"/>
    <property type="evidence" value="ECO:0007669"/>
    <property type="project" value="InterPro"/>
</dbReference>
<dbReference type="Gene3D" id="1.10.260.40">
    <property type="entry name" value="lambda repressor-like DNA-binding domains"/>
    <property type="match status" value="1"/>
</dbReference>
<protein>
    <recommendedName>
        <fullName evidence="1">HTH cro/C1-type domain-containing protein</fullName>
    </recommendedName>
</protein>
<dbReference type="AlphaFoldDB" id="A0A2U2B982"/>
<reference evidence="2 3" key="1">
    <citation type="submission" date="2018-05" db="EMBL/GenBank/DDBJ databases">
        <title>Marinilabilia rubrum sp. nov., isolated from saltern sediment.</title>
        <authorList>
            <person name="Zhang R."/>
        </authorList>
    </citation>
    <scope>NUCLEOTIDE SEQUENCE [LARGE SCALE GENOMIC DNA]</scope>
    <source>
        <strain evidence="2 3">WTE16</strain>
    </source>
</reference>
<organism evidence="2 3">
    <name type="scientific">Marinilabilia rubra</name>
    <dbReference type="NCBI Taxonomy" id="2162893"/>
    <lineage>
        <taxon>Bacteria</taxon>
        <taxon>Pseudomonadati</taxon>
        <taxon>Bacteroidota</taxon>
        <taxon>Bacteroidia</taxon>
        <taxon>Marinilabiliales</taxon>
        <taxon>Marinilabiliaceae</taxon>
        <taxon>Marinilabilia</taxon>
    </lineage>
</organism>
<sequence length="148" mass="17056">MSKALDKILAIEEKHQSGWMEKARQRKENRVWTKRSFQIAVLILREIRRQKPINGMTQKMLAERLGVSAQYINKVVKGKENLTLETIGKIEEVLGITLIEIPVSERTFDVSVEDGEMDDLLFYNQASSFAYKVFESDTNYTKPNETNG</sequence>
<comment type="caution">
    <text evidence="2">The sequence shown here is derived from an EMBL/GenBank/DDBJ whole genome shotgun (WGS) entry which is preliminary data.</text>
</comment>
<evidence type="ECO:0000259" key="1">
    <source>
        <dbReference type="PROSITE" id="PS50943"/>
    </source>
</evidence>
<dbReference type="OrthoDB" id="678731at2"/>
<name>A0A2U2B982_9BACT</name>
<evidence type="ECO:0000313" key="2">
    <source>
        <dbReference type="EMBL" id="PWD99596.1"/>
    </source>
</evidence>
<dbReference type="SUPFAM" id="SSF47413">
    <property type="entry name" value="lambda repressor-like DNA-binding domains"/>
    <property type="match status" value="1"/>
</dbReference>
<dbReference type="InterPro" id="IPR010982">
    <property type="entry name" value="Lambda_DNA-bd_dom_sf"/>
</dbReference>
<dbReference type="Proteomes" id="UP000244956">
    <property type="component" value="Unassembled WGS sequence"/>
</dbReference>
<evidence type="ECO:0000313" key="3">
    <source>
        <dbReference type="Proteomes" id="UP000244956"/>
    </source>
</evidence>
<keyword evidence="3" id="KW-1185">Reference proteome</keyword>
<dbReference type="Pfam" id="PF01381">
    <property type="entry name" value="HTH_3"/>
    <property type="match status" value="1"/>
</dbReference>
<dbReference type="RefSeq" id="WP_109264136.1">
    <property type="nucleotide sequence ID" value="NZ_QEWP01000006.1"/>
</dbReference>
<proteinExistence type="predicted"/>
<dbReference type="InterPro" id="IPR001387">
    <property type="entry name" value="Cro/C1-type_HTH"/>
</dbReference>
<gene>
    <name evidence="2" type="ORF">DDZ16_09095</name>
</gene>
<dbReference type="CDD" id="cd00093">
    <property type="entry name" value="HTH_XRE"/>
    <property type="match status" value="1"/>
</dbReference>
<dbReference type="PROSITE" id="PS50943">
    <property type="entry name" value="HTH_CROC1"/>
    <property type="match status" value="1"/>
</dbReference>